<evidence type="ECO:0000313" key="2">
    <source>
        <dbReference type="Proteomes" id="UP001060336"/>
    </source>
</evidence>
<proteinExistence type="predicted"/>
<accession>A0A9J7AWV7</accession>
<reference evidence="1" key="1">
    <citation type="submission" date="2022-08" db="EMBL/GenBank/DDBJ databases">
        <title>Nisaea acidiphila sp. nov., isolated from a marine algal debris and emended description of the genus Nisaea Urios et al. 2008.</title>
        <authorList>
            <person name="Kwon K."/>
        </authorList>
    </citation>
    <scope>NUCLEOTIDE SEQUENCE</scope>
    <source>
        <strain evidence="1">MEBiC11861</strain>
    </source>
</reference>
<evidence type="ECO:0000313" key="1">
    <source>
        <dbReference type="EMBL" id="UUX51847.1"/>
    </source>
</evidence>
<dbReference type="Proteomes" id="UP001060336">
    <property type="component" value="Chromosome"/>
</dbReference>
<sequence>MGSPYCRGQAKIEHNTTKQVFTISPNDSVWQHVSSTPREMGSENHYEFTVEHDALGTLTWSVWEYPEGVYNEQETDSGPHKVIENLDVGINP</sequence>
<dbReference type="RefSeq" id="WP_257771574.1">
    <property type="nucleotide sequence ID" value="NZ_CP102480.1"/>
</dbReference>
<gene>
    <name evidence="1" type="ORF">NUH88_09115</name>
</gene>
<organism evidence="1 2">
    <name type="scientific">Nisaea acidiphila</name>
    <dbReference type="NCBI Taxonomy" id="1862145"/>
    <lineage>
        <taxon>Bacteria</taxon>
        <taxon>Pseudomonadati</taxon>
        <taxon>Pseudomonadota</taxon>
        <taxon>Alphaproteobacteria</taxon>
        <taxon>Rhodospirillales</taxon>
        <taxon>Thalassobaculaceae</taxon>
        <taxon>Nisaea</taxon>
    </lineage>
</organism>
<dbReference type="EMBL" id="CP102480">
    <property type="protein sequence ID" value="UUX51847.1"/>
    <property type="molecule type" value="Genomic_DNA"/>
</dbReference>
<keyword evidence="2" id="KW-1185">Reference proteome</keyword>
<protein>
    <submittedName>
        <fullName evidence="1">Uncharacterized protein</fullName>
    </submittedName>
</protein>
<dbReference type="AlphaFoldDB" id="A0A9J7AWV7"/>
<name>A0A9J7AWV7_9PROT</name>
<dbReference type="KEGG" id="naci:NUH88_09115"/>